<dbReference type="Proteomes" id="UP000502823">
    <property type="component" value="Unassembled WGS sequence"/>
</dbReference>
<keyword evidence="3" id="KW-1185">Reference proteome</keyword>
<feature type="transmembrane region" description="Helical" evidence="1">
    <location>
        <begin position="704"/>
        <end position="729"/>
    </location>
</feature>
<feature type="transmembrane region" description="Helical" evidence="1">
    <location>
        <begin position="465"/>
        <end position="491"/>
    </location>
</feature>
<keyword evidence="1" id="KW-0812">Transmembrane</keyword>
<sequence>MQSKIVHLNGSQFPVCELCPDNQMPTTDKSDCLPCSAKALNRNDTVVCATCGIQEIHVERHYNGTLREAFHCLNCTVGTVPSSDGTFCVPCSLLSHKCSCPAATHILLEGVCVPISSISTWPADTNSYVIEFESGKKIDSYFLRQYLRSSLYLCKARNETACQLVANICTLVLFRDDYAGSPCKVFQDSKHIPTSDSNLLPWLYYGEGDAQTVLSRKKITAKYSMDPSSNANRLNLTVVRFTPEGHMKAISSASGSFLQLCPDSWACLDKGLRFGAQYQHSCRMPARQLVEIRDTEFLDLYLQYWEGGESMLYTVPVLILDKSANKGSDRTQWQLTRRFFLIDKVGGVKYKSNSKLADVPSIIRYVKICTLRVKVRGHEEEGQIYPPLLVLKYGELTQEDIEVNVEVTFTFSVEYEMENSVSHAIEMSLGVLSALAVIWSGVETWSSCRRSGRVGIDHITLGKLIMFACGNLANVFFLVVACASFHTFIFYKGQSVVQVLLPSHIQDQLVRGYVISSFSLKVVSTSISCSIKVLISSFICANTLNFGHTVKTQFQRNISMFQVVEIIHLIWRQISIDIFFIDWERPRAHSSTIQPLSQLTNTVPDNSEQPISIWRTYFVANEWNEIQTTRKINLFFHLVLTVFVLKVCECTVMCNVARLNTVMHVCLYCQQVIGLEHWAVADPELHTTPPEYMKDSPPNLTCRLAVGLMVYSIIYFLQVGSVHYIIVLIQVGSVHYIIVLLQVGSVHYIIVLLQVGSVHHIIVLLQVGSVHHIVVLLLM</sequence>
<name>A0A6L2P7V4_COPFO</name>
<dbReference type="InParanoid" id="A0A6L2P7V4"/>
<evidence type="ECO:0000256" key="1">
    <source>
        <dbReference type="SAM" id="Phobius"/>
    </source>
</evidence>
<organism evidence="2 3">
    <name type="scientific">Coptotermes formosanus</name>
    <name type="common">Formosan subterranean termite</name>
    <dbReference type="NCBI Taxonomy" id="36987"/>
    <lineage>
        <taxon>Eukaryota</taxon>
        <taxon>Metazoa</taxon>
        <taxon>Ecdysozoa</taxon>
        <taxon>Arthropoda</taxon>
        <taxon>Hexapoda</taxon>
        <taxon>Insecta</taxon>
        <taxon>Pterygota</taxon>
        <taxon>Neoptera</taxon>
        <taxon>Polyneoptera</taxon>
        <taxon>Dictyoptera</taxon>
        <taxon>Blattodea</taxon>
        <taxon>Blattoidea</taxon>
        <taxon>Termitoidae</taxon>
        <taxon>Rhinotermitidae</taxon>
        <taxon>Coptotermes</taxon>
    </lineage>
</organism>
<comment type="caution">
    <text evidence="2">The sequence shown here is derived from an EMBL/GenBank/DDBJ whole genome shotgun (WGS) entry which is preliminary data.</text>
</comment>
<reference evidence="3" key="1">
    <citation type="submission" date="2020-01" db="EMBL/GenBank/DDBJ databases">
        <title>Draft genome sequence of the Termite Coptotermes fromosanus.</title>
        <authorList>
            <person name="Itakura S."/>
            <person name="Yosikawa Y."/>
            <person name="Umezawa K."/>
        </authorList>
    </citation>
    <scope>NUCLEOTIDE SEQUENCE [LARGE SCALE GENOMIC DNA]</scope>
</reference>
<dbReference type="GO" id="GO:0060271">
    <property type="term" value="P:cilium assembly"/>
    <property type="evidence" value="ECO:0007669"/>
    <property type="project" value="InterPro"/>
</dbReference>
<dbReference type="EMBL" id="BLKM01009823">
    <property type="protein sequence ID" value="GFG28271.1"/>
    <property type="molecule type" value="Genomic_DNA"/>
</dbReference>
<dbReference type="InterPro" id="IPR019170">
    <property type="entry name" value="Meckelin"/>
</dbReference>
<feature type="transmembrane region" description="Helical" evidence="1">
    <location>
        <begin position="736"/>
        <end position="755"/>
    </location>
</feature>
<protein>
    <recommendedName>
        <fullName evidence="4">Meckelin</fullName>
    </recommendedName>
</protein>
<keyword evidence="1" id="KW-1133">Transmembrane helix</keyword>
<evidence type="ECO:0008006" key="4">
    <source>
        <dbReference type="Google" id="ProtNLM"/>
    </source>
</evidence>
<accession>A0A6L2P7V4</accession>
<feature type="transmembrane region" description="Helical" evidence="1">
    <location>
        <begin position="761"/>
        <end position="778"/>
    </location>
</feature>
<dbReference type="PANTHER" id="PTHR21274:SF0">
    <property type="entry name" value="MECKELIN"/>
    <property type="match status" value="1"/>
</dbReference>
<dbReference type="Pfam" id="PF09773">
    <property type="entry name" value="Meckelin"/>
    <property type="match status" value="2"/>
</dbReference>
<gene>
    <name evidence="2" type="ORF">Cfor_01262</name>
</gene>
<dbReference type="AlphaFoldDB" id="A0A6L2P7V4"/>
<evidence type="ECO:0000313" key="2">
    <source>
        <dbReference type="EMBL" id="GFG28271.1"/>
    </source>
</evidence>
<dbReference type="OrthoDB" id="419138at2759"/>
<dbReference type="GO" id="GO:0036038">
    <property type="term" value="C:MKS complex"/>
    <property type="evidence" value="ECO:0007669"/>
    <property type="project" value="InterPro"/>
</dbReference>
<evidence type="ECO:0000313" key="3">
    <source>
        <dbReference type="Proteomes" id="UP000502823"/>
    </source>
</evidence>
<keyword evidence="1" id="KW-0472">Membrane</keyword>
<proteinExistence type="predicted"/>
<dbReference type="PANTHER" id="PTHR21274">
    <property type="entry name" value="MECKELIN"/>
    <property type="match status" value="1"/>
</dbReference>